<comment type="caution">
    <text evidence="7">The sequence shown here is derived from an EMBL/GenBank/DDBJ whole genome shotgun (WGS) entry which is preliminary data.</text>
</comment>
<dbReference type="InterPro" id="IPR029063">
    <property type="entry name" value="SAM-dependent_MTases_sf"/>
</dbReference>
<dbReference type="InterPro" id="IPR002052">
    <property type="entry name" value="DNA_methylase_N6_adenine_CS"/>
</dbReference>
<evidence type="ECO:0000256" key="1">
    <source>
        <dbReference type="ARBA" id="ARBA00006594"/>
    </source>
</evidence>
<evidence type="ECO:0000313" key="8">
    <source>
        <dbReference type="Proteomes" id="UP001596002"/>
    </source>
</evidence>
<evidence type="ECO:0000256" key="5">
    <source>
        <dbReference type="RuleBase" id="RU362026"/>
    </source>
</evidence>
<sequence>MKPRVYFGDCLTLLDRLPEHSFDLVLTDPPYNTSGIDMKWENKLDGGNWYKINENWDTYSFESYLDFTREWIRKVNPLLKTTGTIMVCCSQHNISEVMIALKELKYKCLNIITWRKMNPMPNLTRRVFTHSTEFIVWFAKGSHYTFHYEAMKKYNNGKQLRDVWEFPVCQGKERIRRSDNRAAHPTQKPLALFHRLIEASTNPGDQVFDPFLGSGTTAEACIRLGRLCTGIEKEEAYYQIALDRIDKVLNDTREFRSGL</sequence>
<dbReference type="InterPro" id="IPR001091">
    <property type="entry name" value="RM_Methyltransferase"/>
</dbReference>
<dbReference type="PANTHER" id="PTHR13370">
    <property type="entry name" value="RNA METHYLASE-RELATED"/>
    <property type="match status" value="1"/>
</dbReference>
<dbReference type="PROSITE" id="PS00092">
    <property type="entry name" value="N6_MTASE"/>
    <property type="match status" value="1"/>
</dbReference>
<dbReference type="EC" id="2.1.1.-" evidence="5"/>
<evidence type="ECO:0000256" key="4">
    <source>
        <dbReference type="ARBA" id="ARBA00022747"/>
    </source>
</evidence>
<keyword evidence="8" id="KW-1185">Reference proteome</keyword>
<dbReference type="Gene3D" id="3.40.50.150">
    <property type="entry name" value="Vaccinia Virus protein VP39"/>
    <property type="match status" value="1"/>
</dbReference>
<evidence type="ECO:0000256" key="3">
    <source>
        <dbReference type="ARBA" id="ARBA00022679"/>
    </source>
</evidence>
<dbReference type="InterPro" id="IPR002941">
    <property type="entry name" value="DNA_methylase_N4/N6"/>
</dbReference>
<evidence type="ECO:0000256" key="2">
    <source>
        <dbReference type="ARBA" id="ARBA00022603"/>
    </source>
</evidence>
<name>A0ABV9QC20_9BACL</name>
<keyword evidence="3" id="KW-0808">Transferase</keyword>
<gene>
    <name evidence="7" type="ORF">ACFO8Q_23165</name>
</gene>
<comment type="similarity">
    <text evidence="1 5">Belongs to the N(4)/N(6)-methyltransferase family.</text>
</comment>
<dbReference type="Pfam" id="PF01555">
    <property type="entry name" value="N6_N4_Mtase"/>
    <property type="match status" value="1"/>
</dbReference>
<proteinExistence type="inferred from homology"/>
<dbReference type="PRINTS" id="PR00508">
    <property type="entry name" value="S21N4MTFRASE"/>
</dbReference>
<dbReference type="EMBL" id="JBHSHC010000156">
    <property type="protein sequence ID" value="MFC4770180.1"/>
    <property type="molecule type" value="Genomic_DNA"/>
</dbReference>
<organism evidence="7 8">
    <name type="scientific">Effusibacillus consociatus</name>
    <dbReference type="NCBI Taxonomy" id="1117041"/>
    <lineage>
        <taxon>Bacteria</taxon>
        <taxon>Bacillati</taxon>
        <taxon>Bacillota</taxon>
        <taxon>Bacilli</taxon>
        <taxon>Bacillales</taxon>
        <taxon>Alicyclobacillaceae</taxon>
        <taxon>Effusibacillus</taxon>
    </lineage>
</organism>
<feature type="domain" description="DNA methylase N-4/N-6" evidence="6">
    <location>
        <begin position="23"/>
        <end position="241"/>
    </location>
</feature>
<keyword evidence="4" id="KW-0680">Restriction system</keyword>
<evidence type="ECO:0000259" key="6">
    <source>
        <dbReference type="Pfam" id="PF01555"/>
    </source>
</evidence>
<dbReference type="SUPFAM" id="SSF53335">
    <property type="entry name" value="S-adenosyl-L-methionine-dependent methyltransferases"/>
    <property type="match status" value="1"/>
</dbReference>
<accession>A0ABV9QC20</accession>
<dbReference type="RefSeq" id="WP_380029536.1">
    <property type="nucleotide sequence ID" value="NZ_JBHSHC010000156.1"/>
</dbReference>
<evidence type="ECO:0000313" key="7">
    <source>
        <dbReference type="EMBL" id="MFC4770180.1"/>
    </source>
</evidence>
<keyword evidence="2" id="KW-0489">Methyltransferase</keyword>
<protein>
    <recommendedName>
        <fullName evidence="5">Methyltransferase</fullName>
        <ecNumber evidence="5">2.1.1.-</ecNumber>
    </recommendedName>
</protein>
<reference evidence="8" key="1">
    <citation type="journal article" date="2019" name="Int. J. Syst. Evol. Microbiol.">
        <title>The Global Catalogue of Microorganisms (GCM) 10K type strain sequencing project: providing services to taxonomists for standard genome sequencing and annotation.</title>
        <authorList>
            <consortium name="The Broad Institute Genomics Platform"/>
            <consortium name="The Broad Institute Genome Sequencing Center for Infectious Disease"/>
            <person name="Wu L."/>
            <person name="Ma J."/>
        </authorList>
    </citation>
    <scope>NUCLEOTIDE SEQUENCE [LARGE SCALE GENOMIC DNA]</scope>
    <source>
        <strain evidence="8">WYCCWR 12678</strain>
    </source>
</reference>
<dbReference type="Proteomes" id="UP001596002">
    <property type="component" value="Unassembled WGS sequence"/>
</dbReference>
<dbReference type="PANTHER" id="PTHR13370:SF3">
    <property type="entry name" value="TRNA (GUANINE(10)-N2)-METHYLTRANSFERASE HOMOLOG"/>
    <property type="match status" value="1"/>
</dbReference>